<feature type="transmembrane region" description="Helical" evidence="1">
    <location>
        <begin position="82"/>
        <end position="100"/>
    </location>
</feature>
<feature type="transmembrane region" description="Helical" evidence="1">
    <location>
        <begin position="128"/>
        <end position="149"/>
    </location>
</feature>
<feature type="transmembrane region" description="Helical" evidence="1">
    <location>
        <begin position="47"/>
        <end position="70"/>
    </location>
</feature>
<name>A0A8A3WIJ9_9BIVA</name>
<dbReference type="EMBL" id="MW242819">
    <property type="protein sequence ID" value="QTA71730.1"/>
    <property type="molecule type" value="Genomic_DNA"/>
</dbReference>
<proteinExistence type="predicted"/>
<keyword evidence="1" id="KW-0472">Membrane</keyword>
<keyword evidence="1" id="KW-0812">Transmembrane</keyword>
<geneLocation type="mitochondrion" evidence="2"/>
<accession>A0A8A3WIJ9</accession>
<sequence length="171" mass="19306">MTIIIFSMLTTMILCFMVLSPHPLMLTIKIIVMATNLCLTIAHTSSWYAFMAYIMIVGGMLVMFTYVSSLSPNSIFYLKLEIHYLVAITTIALLVNNFVAMTPKPLNTQIQTAIPDNFITFFMADQNLGIFLLLANTLLLAMAIASTLLKKSKTPMRPYSYLSYSKKNFFK</sequence>
<evidence type="ECO:0000313" key="2">
    <source>
        <dbReference type="EMBL" id="QTA71730.1"/>
    </source>
</evidence>
<organism evidence="2">
    <name type="scientific">Rectidens sumatrensis</name>
    <dbReference type="NCBI Taxonomy" id="1903498"/>
    <lineage>
        <taxon>Eukaryota</taxon>
        <taxon>Metazoa</taxon>
        <taxon>Spiralia</taxon>
        <taxon>Lophotrochozoa</taxon>
        <taxon>Mollusca</taxon>
        <taxon>Bivalvia</taxon>
        <taxon>Autobranchia</taxon>
        <taxon>Heteroconchia</taxon>
        <taxon>Palaeoheterodonta</taxon>
        <taxon>Unionida</taxon>
        <taxon>Unionoidea</taxon>
        <taxon>Unionidae</taxon>
        <taxon>Rectidentinae</taxon>
        <taxon>Rectidens</taxon>
    </lineage>
</organism>
<reference evidence="2" key="1">
    <citation type="journal article" date="2020" name="Zool. J. Linn. Soc.">
        <title>Mitogenomic phylogeny and fossil-calibrated mutation rates for all F- and M-type mtDNA genes of the largest freshwater mussel family, the Unionidae (Bivalvia).</title>
        <authorList>
            <person name="Zieritz A."/>
            <person name="Froufe E."/>
            <person name="Bolotov I."/>
            <person name="Goncalves D.V."/>
            <person name="Aldridge D.C."/>
            <person name="Bogan A.E."/>
            <person name="Gan H.M."/>
            <person name="Gomes-Dos-Santos A."/>
            <person name="Sousa R."/>
            <person name="Teixeira A."/>
            <person name="Varandas S."/>
            <person name="Zanatta D."/>
            <person name="Lopes-Lima M."/>
        </authorList>
    </citation>
    <scope>NUCLEOTIDE SEQUENCE</scope>
    <source>
        <strain evidence="2">RecSum_M</strain>
    </source>
</reference>
<keyword evidence="2" id="KW-0496">Mitochondrion</keyword>
<protein>
    <submittedName>
        <fullName evidence="2">NADH dehydrogenase subunit 6</fullName>
    </submittedName>
</protein>
<feature type="transmembrane region" description="Helical" evidence="1">
    <location>
        <begin position="12"/>
        <end position="35"/>
    </location>
</feature>
<gene>
    <name evidence="2" type="primary">nad6</name>
</gene>
<evidence type="ECO:0000256" key="1">
    <source>
        <dbReference type="SAM" id="Phobius"/>
    </source>
</evidence>
<dbReference type="AlphaFoldDB" id="A0A8A3WIJ9"/>
<keyword evidence="1" id="KW-1133">Transmembrane helix</keyword>